<reference evidence="1 2" key="1">
    <citation type="journal article" date="2013" name="PLoS Pathog.">
        <title>Genomic analysis of the Kiwifruit pathogen Pseudomonas syringae pv. actinidiae provides insight into the origins of an emergent plant disease.</title>
        <authorList>
            <person name="McCann H.C."/>
            <person name="Rikkerink E.H."/>
            <person name="Bertels F."/>
            <person name="Fiers M."/>
            <person name="Lu A."/>
            <person name="Rees-George J."/>
            <person name="Andersen M.T."/>
            <person name="Gleave A.P."/>
            <person name="Haubold B."/>
            <person name="Wohlers M.W."/>
            <person name="Guttman D.S."/>
            <person name="Wang P.W."/>
            <person name="Straub C."/>
            <person name="Vanneste J.L."/>
            <person name="Rainey P.B."/>
            <person name="Templeton M.D."/>
        </authorList>
    </citation>
    <scope>NUCLEOTIDE SEQUENCE [LARGE SCALE GENOMIC DNA]</scope>
    <source>
        <strain evidence="1 2">ICMP 18807</strain>
    </source>
</reference>
<feature type="non-terminal residue" evidence="1">
    <location>
        <position position="30"/>
    </location>
</feature>
<dbReference type="GO" id="GO:0016740">
    <property type="term" value="F:transferase activity"/>
    <property type="evidence" value="ECO:0007669"/>
    <property type="project" value="UniProtKB-KW"/>
</dbReference>
<accession>T2QY95</accession>
<proteinExistence type="predicted"/>
<organism evidence="1 2">
    <name type="scientific">Pseudomonas syringae pv. actinidiae ICMP 18807</name>
    <dbReference type="NCBI Taxonomy" id="1194404"/>
    <lineage>
        <taxon>Bacteria</taxon>
        <taxon>Pseudomonadati</taxon>
        <taxon>Pseudomonadota</taxon>
        <taxon>Gammaproteobacteria</taxon>
        <taxon>Pseudomonadales</taxon>
        <taxon>Pseudomonadaceae</taxon>
        <taxon>Pseudomonas</taxon>
        <taxon>Pseudomonas syringae</taxon>
    </lineage>
</organism>
<comment type="caution">
    <text evidence="1">The sequence shown here is derived from an EMBL/GenBank/DDBJ whole genome shotgun (WGS) entry which is preliminary data.</text>
</comment>
<sequence length="30" mass="3223">MHKPCVIIPVFDHELAVPDVVKAVRAAGLP</sequence>
<name>T2QY95_PSESF</name>
<dbReference type="AlphaFoldDB" id="T2QY95"/>
<evidence type="ECO:0000313" key="1">
    <source>
        <dbReference type="EMBL" id="EPN58358.1"/>
    </source>
</evidence>
<protein>
    <submittedName>
        <fullName evidence="1">Glycosyl transferase family protein</fullName>
    </submittedName>
</protein>
<gene>
    <name evidence="1" type="ORF">A244_10265</name>
</gene>
<dbReference type="EMBL" id="AOKG01000682">
    <property type="protein sequence ID" value="EPN58358.1"/>
    <property type="molecule type" value="Genomic_DNA"/>
</dbReference>
<dbReference type="Proteomes" id="UP000015729">
    <property type="component" value="Unassembled WGS sequence"/>
</dbReference>
<evidence type="ECO:0000313" key="2">
    <source>
        <dbReference type="Proteomes" id="UP000015729"/>
    </source>
</evidence>
<keyword evidence="1" id="KW-0808">Transferase</keyword>